<name>A0A318KID2_9NOCA</name>
<keyword evidence="2" id="KW-1185">Reference proteome</keyword>
<dbReference type="RefSeq" id="WP_040730668.1">
    <property type="nucleotide sequence ID" value="NZ_QJKF01000003.1"/>
</dbReference>
<evidence type="ECO:0000313" key="2">
    <source>
        <dbReference type="Proteomes" id="UP000247569"/>
    </source>
</evidence>
<dbReference type="Proteomes" id="UP000247569">
    <property type="component" value="Unassembled WGS sequence"/>
</dbReference>
<reference evidence="1 2" key="1">
    <citation type="submission" date="2018-05" db="EMBL/GenBank/DDBJ databases">
        <title>Genomic Encyclopedia of Type Strains, Phase IV (KMG-IV): sequencing the most valuable type-strain genomes for metagenomic binning, comparative biology and taxonomic classification.</title>
        <authorList>
            <person name="Goeker M."/>
        </authorList>
    </citation>
    <scope>NUCLEOTIDE SEQUENCE [LARGE SCALE GENOMIC DNA]</scope>
    <source>
        <strain evidence="1 2">DSM 44704</strain>
    </source>
</reference>
<dbReference type="AlphaFoldDB" id="A0A318KID2"/>
<dbReference type="Pfam" id="PF13455">
    <property type="entry name" value="MUG113"/>
    <property type="match status" value="1"/>
</dbReference>
<dbReference type="OrthoDB" id="4565969at2"/>
<evidence type="ECO:0000313" key="1">
    <source>
        <dbReference type="EMBL" id="PXX66913.1"/>
    </source>
</evidence>
<protein>
    <submittedName>
        <fullName evidence="1">Uncharacterized protein</fullName>
    </submittedName>
</protein>
<organism evidence="1 2">
    <name type="scientific">Nocardia tenerifensis</name>
    <dbReference type="NCBI Taxonomy" id="228006"/>
    <lineage>
        <taxon>Bacteria</taxon>
        <taxon>Bacillati</taxon>
        <taxon>Actinomycetota</taxon>
        <taxon>Actinomycetes</taxon>
        <taxon>Mycobacteriales</taxon>
        <taxon>Nocardiaceae</taxon>
        <taxon>Nocardia</taxon>
    </lineage>
</organism>
<proteinExistence type="predicted"/>
<gene>
    <name evidence="1" type="ORF">DFR70_103668</name>
</gene>
<comment type="caution">
    <text evidence="1">The sequence shown here is derived from an EMBL/GenBank/DDBJ whole genome shotgun (WGS) entry which is preliminary data.</text>
</comment>
<dbReference type="EMBL" id="QJKF01000003">
    <property type="protein sequence ID" value="PXX66913.1"/>
    <property type="molecule type" value="Genomic_DNA"/>
</dbReference>
<accession>A0A318KID2</accession>
<sequence>MGYTYISRYEAEDLWKIGKATTLSTRQSSLRTGAKEKLRLYDYVETEHALEGERFLKRRWVARKHRYRKEVYRLTEAEVRAGLGELERWLVDELPTLLAETAQVAELDTVDNTETMVDPTDEITAAHRRLVQIEAEQRALADEAEPLRRAILLAIGKDRGITGVATYDKADSNRWFDAEKFEAEHPDIARQFLKTSVDGMAVRKQYPDLHEAFMQPPKKRTFILIEDLGA</sequence>